<dbReference type="InterPro" id="IPR036291">
    <property type="entry name" value="NAD(P)-bd_dom_sf"/>
</dbReference>
<keyword evidence="2" id="KW-1133">Transmembrane helix</keyword>
<keyword evidence="2" id="KW-0812">Transmembrane</keyword>
<evidence type="ECO:0000313" key="5">
    <source>
        <dbReference type="Proteomes" id="UP000001556"/>
    </source>
</evidence>
<dbReference type="Proteomes" id="UP000001556">
    <property type="component" value="Chromosome"/>
</dbReference>
<dbReference type="Gene3D" id="3.40.50.720">
    <property type="entry name" value="NAD(P)-binding Rossmann-like Domain"/>
    <property type="match status" value="2"/>
</dbReference>
<comment type="similarity">
    <text evidence="1">Belongs to the polysaccharide synthase family.</text>
</comment>
<dbReference type="CDD" id="cd05237">
    <property type="entry name" value="UDP_invert_4-6DH_SDR_e"/>
    <property type="match status" value="1"/>
</dbReference>
<evidence type="ECO:0000256" key="2">
    <source>
        <dbReference type="SAM" id="Phobius"/>
    </source>
</evidence>
<dbReference type="Pfam" id="PF02719">
    <property type="entry name" value="Polysacc_synt_2"/>
    <property type="match status" value="1"/>
</dbReference>
<dbReference type="InterPro" id="IPR029063">
    <property type="entry name" value="SAM-dependent_MTases_sf"/>
</dbReference>
<dbReference type="SUPFAM" id="SSF53335">
    <property type="entry name" value="S-adenosyl-L-methionine-dependent methyltransferases"/>
    <property type="match status" value="1"/>
</dbReference>
<keyword evidence="2" id="KW-0472">Membrane</keyword>
<protein>
    <submittedName>
        <fullName evidence="4">Polysaccharide biosynthesis protein CapD</fullName>
    </submittedName>
</protein>
<dbReference type="InterPro" id="IPR003869">
    <property type="entry name" value="Polysac_CapD-like"/>
</dbReference>
<gene>
    <name evidence="4" type="ordered locus">Dred_3050</name>
</gene>
<feature type="transmembrane region" description="Helical" evidence="2">
    <location>
        <begin position="7"/>
        <end position="30"/>
    </location>
</feature>
<dbReference type="InterPro" id="IPR051203">
    <property type="entry name" value="Polysaccharide_Synthase-Rel"/>
</dbReference>
<evidence type="ECO:0000256" key="1">
    <source>
        <dbReference type="ARBA" id="ARBA00007430"/>
    </source>
</evidence>
<dbReference type="RefSeq" id="WP_011879341.1">
    <property type="nucleotide sequence ID" value="NC_009253.1"/>
</dbReference>
<sequence>MTNKFRIPLLMLCDAVLVNLAFLIPCYIHYHGQFTQEYLADMRGFLLATPVILLVFYGSKLYHRVWAYASTGELLTIIQSVSLVSLLFFILTHFIDEPHLGKTILSFWAFAIIFVGGSRFAWRLYVEYKAKKGYVRMGTPKRALIYGAGSAGALVAREYKNHYNGNQPVIGFIDDDTKKHHLSIYDLPVLGGRESIPSLICKHNIDEIIIAMPSVAGKSMRDIIQFCKDTVGEVKILPGVYQFLNGNVSISKIRPVEIEDLLGREPVQVDLKEISLYLKGKVVLVTGAGGSIGSELCRQIAQMDPAKIILLGHGENSIHKIWLELRDKFPLVPLEVEIADVRDRFKLQLTFEKHQPHVVFHAAAHKHVPLMEMHPDEAVKTNVFGTKNVAEMADRVGCERFVLISTDKAVNPSSVMGATKRIAELVIQNLFKGSHTKFAAVRFGNVLGSRGSVVPIFKEQIARGGPVTVTHPDMTRYFMTIPEAVQLVIQAGAMAEGGEVFLLDMGEPVKIVDLAANLIKLSGFEPGKDIEIKYTGIRPGEKLFEELLTAEEGSSSTKHKRIFEAKPVEIDEAVLLQELLKLEKREVTEHQEIFGRLLRVMPELVLYVEGRTA</sequence>
<proteinExistence type="inferred from homology"/>
<feature type="transmembrane region" description="Helical" evidence="2">
    <location>
        <begin position="74"/>
        <end position="95"/>
    </location>
</feature>
<accession>A4J8Z9</accession>
<reference evidence="4 5" key="1">
    <citation type="submission" date="2007-03" db="EMBL/GenBank/DDBJ databases">
        <title>Complete sequence of Desulfotomaculum reducens MI-1.</title>
        <authorList>
            <consortium name="US DOE Joint Genome Institute"/>
            <person name="Copeland A."/>
            <person name="Lucas S."/>
            <person name="Lapidus A."/>
            <person name="Barry K."/>
            <person name="Detter J.C."/>
            <person name="Glavina del Rio T."/>
            <person name="Hammon N."/>
            <person name="Israni S."/>
            <person name="Dalin E."/>
            <person name="Tice H."/>
            <person name="Pitluck S."/>
            <person name="Sims D."/>
            <person name="Brettin T."/>
            <person name="Bruce D."/>
            <person name="Han C."/>
            <person name="Tapia R."/>
            <person name="Schmutz J."/>
            <person name="Larimer F."/>
            <person name="Land M."/>
            <person name="Hauser L."/>
            <person name="Kyrpides N."/>
            <person name="Kim E."/>
            <person name="Tebo B.M."/>
            <person name="Richardson P."/>
        </authorList>
    </citation>
    <scope>NUCLEOTIDE SEQUENCE [LARGE SCALE GENOMIC DNA]</scope>
    <source>
        <strain evidence="4 5">MI-1</strain>
    </source>
</reference>
<dbReference type="KEGG" id="drm:Dred_3050"/>
<dbReference type="PANTHER" id="PTHR43318:SF1">
    <property type="entry name" value="POLYSACCHARIDE BIOSYNTHESIS PROTEIN EPSC-RELATED"/>
    <property type="match status" value="1"/>
</dbReference>
<dbReference type="EMBL" id="CP000612">
    <property type="protein sequence ID" value="ABO51552.1"/>
    <property type="molecule type" value="Genomic_DNA"/>
</dbReference>
<dbReference type="HOGENOM" id="CLU_013560_5_2_9"/>
<dbReference type="AlphaFoldDB" id="A4J8Z9"/>
<dbReference type="OrthoDB" id="9803111at2"/>
<evidence type="ECO:0000259" key="3">
    <source>
        <dbReference type="Pfam" id="PF02719"/>
    </source>
</evidence>
<organism evidence="4 5">
    <name type="scientific">Desulforamulus reducens (strain ATCC BAA-1160 / DSM 100696 / MI-1)</name>
    <name type="common">Desulfotomaculum reducens</name>
    <dbReference type="NCBI Taxonomy" id="349161"/>
    <lineage>
        <taxon>Bacteria</taxon>
        <taxon>Bacillati</taxon>
        <taxon>Bacillota</taxon>
        <taxon>Clostridia</taxon>
        <taxon>Eubacteriales</taxon>
        <taxon>Peptococcaceae</taxon>
        <taxon>Desulforamulus</taxon>
    </lineage>
</organism>
<dbReference type="STRING" id="349161.Dred_3050"/>
<feature type="transmembrane region" description="Helical" evidence="2">
    <location>
        <begin position="107"/>
        <end position="126"/>
    </location>
</feature>
<dbReference type="eggNOG" id="COG1086">
    <property type="taxonomic scope" value="Bacteria"/>
</dbReference>
<evidence type="ECO:0000313" key="4">
    <source>
        <dbReference type="EMBL" id="ABO51552.1"/>
    </source>
</evidence>
<feature type="transmembrane region" description="Helical" evidence="2">
    <location>
        <begin position="42"/>
        <end position="62"/>
    </location>
</feature>
<feature type="domain" description="Polysaccharide biosynthesis protein CapD-like" evidence="3">
    <location>
        <begin position="283"/>
        <end position="566"/>
    </location>
</feature>
<dbReference type="Pfam" id="PF13727">
    <property type="entry name" value="CoA_binding_3"/>
    <property type="match status" value="1"/>
</dbReference>
<dbReference type="PANTHER" id="PTHR43318">
    <property type="entry name" value="UDP-N-ACETYLGLUCOSAMINE 4,6-DEHYDRATASE"/>
    <property type="match status" value="1"/>
</dbReference>
<keyword evidence="5" id="KW-1185">Reference proteome</keyword>
<name>A4J8Z9_DESRM</name>
<dbReference type="SUPFAM" id="SSF51735">
    <property type="entry name" value="NAD(P)-binding Rossmann-fold domains"/>
    <property type="match status" value="1"/>
</dbReference>